<sequence>TLGRNEIFSLFLGGKLLTEVINTARSVFKGKKLRFEFTFASLAFRSLASTDGCTLIVFAVPTTGVDRLLNVVSKIIIPQAIIRQQKRHGSL</sequence>
<reference evidence="1" key="3">
    <citation type="journal article" date="2004" name="Trends Parasitol.">
        <title>The Anopheles gambiae genome: an update.</title>
        <authorList>
            <person name="Mongin E."/>
            <person name="Louis C."/>
            <person name="Holt R.A."/>
            <person name="Birney E."/>
            <person name="Collins F.H."/>
        </authorList>
    </citation>
    <scope>NUCLEOTIDE SEQUENCE</scope>
    <source>
        <strain evidence="1">PEST</strain>
    </source>
</reference>
<name>A7UVE3_ANOGA</name>
<feature type="non-terminal residue" evidence="1">
    <location>
        <position position="1"/>
    </location>
</feature>
<reference evidence="1" key="1">
    <citation type="journal article" date="2002" name="Science">
        <title>The genome sequence of the malaria mosquito Anopheles gambiae.</title>
        <authorList>
            <person name="Holt R.A."/>
            <person name="Subramanian G.M."/>
            <person name="Halpern A."/>
            <person name="Sutton G.G."/>
            <person name="Charlab R."/>
            <person name="Nusskern D.R."/>
            <person name="Wincker P."/>
            <person name="Clark A.G."/>
            <person name="Ribeiro J.M."/>
            <person name="Wides R."/>
            <person name="Salzberg S.L."/>
            <person name="Loftus B."/>
            <person name="Yandell M."/>
            <person name="Majoros W.H."/>
            <person name="Rusch D.B."/>
            <person name="Lai Z."/>
            <person name="Kraft C.L."/>
            <person name="Abril J.F."/>
            <person name="Anthouard V."/>
            <person name="Arensburger P."/>
            <person name="Atkinson P.W."/>
            <person name="Baden H."/>
            <person name="de Berardinis V."/>
            <person name="Baldwin D."/>
            <person name="Benes V."/>
            <person name="Biedler J."/>
            <person name="Blass C."/>
            <person name="Bolanos R."/>
            <person name="Boscus D."/>
            <person name="Barnstead M."/>
            <person name="Cai S."/>
            <person name="Center A."/>
            <person name="Chaturverdi K."/>
            <person name="Christophides G.K."/>
            <person name="Chrystal M.A."/>
            <person name="Clamp M."/>
            <person name="Cravchik A."/>
            <person name="Curwen V."/>
            <person name="Dana A."/>
            <person name="Delcher A."/>
            <person name="Dew I."/>
            <person name="Evans C.A."/>
            <person name="Flanigan M."/>
            <person name="Grundschober-Freimoser A."/>
            <person name="Friedli L."/>
            <person name="Gu Z."/>
            <person name="Guan P."/>
            <person name="Guigo R."/>
            <person name="Hillenmeyer M.E."/>
            <person name="Hladun S.L."/>
            <person name="Hogan J.R."/>
            <person name="Hong Y.S."/>
            <person name="Hoover J."/>
            <person name="Jaillon O."/>
            <person name="Ke Z."/>
            <person name="Kodira C."/>
            <person name="Kokoza E."/>
            <person name="Koutsos A."/>
            <person name="Letunic I."/>
            <person name="Levitsky A."/>
            <person name="Liang Y."/>
            <person name="Lin J.J."/>
            <person name="Lobo N.F."/>
            <person name="Lopez J.R."/>
            <person name="Malek J.A."/>
            <person name="McIntosh T.C."/>
            <person name="Meister S."/>
            <person name="Miller J."/>
            <person name="Mobarry C."/>
            <person name="Mongin E."/>
            <person name="Murphy S.D."/>
            <person name="O'Brochta D.A."/>
            <person name="Pfannkoch C."/>
            <person name="Qi R."/>
            <person name="Regier M.A."/>
            <person name="Remington K."/>
            <person name="Shao H."/>
            <person name="Sharakhova M.V."/>
            <person name="Sitter C.D."/>
            <person name="Shetty J."/>
            <person name="Smith T.J."/>
            <person name="Strong R."/>
            <person name="Sun J."/>
            <person name="Thomasova D."/>
            <person name="Ton L.Q."/>
            <person name="Topalis P."/>
            <person name="Tu Z."/>
            <person name="Unger M.F."/>
            <person name="Walenz B."/>
            <person name="Wang A."/>
            <person name="Wang J."/>
            <person name="Wang M."/>
            <person name="Wang X."/>
            <person name="Woodford K.J."/>
            <person name="Wortman J.R."/>
            <person name="Wu M."/>
            <person name="Yao A."/>
            <person name="Zdobnov E.M."/>
            <person name="Zhang H."/>
            <person name="Zhao Q."/>
            <person name="Zhao S."/>
            <person name="Zhu S.C."/>
            <person name="Zhimulev I."/>
            <person name="Coluzzi M."/>
            <person name="della Torre A."/>
            <person name="Roth C.W."/>
            <person name="Louis C."/>
            <person name="Kalush F."/>
            <person name="Mural R.J."/>
            <person name="Myers E.W."/>
            <person name="Adams M.D."/>
            <person name="Smith H.O."/>
            <person name="Broder S."/>
            <person name="Gardner M.J."/>
            <person name="Fraser C.M."/>
            <person name="Birney E."/>
            <person name="Bork P."/>
            <person name="Brey P.T."/>
            <person name="Venter J.C."/>
            <person name="Weissenbach J."/>
            <person name="Kafatos F.C."/>
            <person name="Collins F.H."/>
            <person name="Hoffman S.L."/>
        </authorList>
    </citation>
    <scope>NUCLEOTIDE SEQUENCE [LARGE SCALE GENOMIC DNA]</scope>
    <source>
        <strain evidence="1">PEST</strain>
    </source>
</reference>
<evidence type="ECO:0000313" key="1">
    <source>
        <dbReference type="EMBL" id="EDO63326.1"/>
    </source>
</evidence>
<dbReference type="AlphaFoldDB" id="A7UVE3"/>
<proteinExistence type="predicted"/>
<reference evidence="1" key="5">
    <citation type="submission" date="2011-05" db="EMBL/GenBank/DDBJ databases">
        <authorList>
            <consortium name="VectorBase"/>
        </authorList>
    </citation>
    <scope>NUCLEOTIDE SEQUENCE</scope>
    <source>
        <strain evidence="1">PEST</strain>
    </source>
</reference>
<organism evidence="1">
    <name type="scientific">Anopheles gambiae</name>
    <name type="common">African malaria mosquito</name>
    <dbReference type="NCBI Taxonomy" id="7165"/>
    <lineage>
        <taxon>Eukaryota</taxon>
        <taxon>Metazoa</taxon>
        <taxon>Ecdysozoa</taxon>
        <taxon>Arthropoda</taxon>
        <taxon>Hexapoda</taxon>
        <taxon>Insecta</taxon>
        <taxon>Pterygota</taxon>
        <taxon>Neoptera</taxon>
        <taxon>Endopterygota</taxon>
        <taxon>Diptera</taxon>
        <taxon>Nematocera</taxon>
        <taxon>Culicoidea</taxon>
        <taxon>Culicidae</taxon>
        <taxon>Anophelinae</taxon>
        <taxon>Anopheles</taxon>
    </lineage>
</organism>
<dbReference type="KEGG" id="aga:5667846"/>
<accession>A7UVE3</accession>
<gene>
    <name evidence="1" type="ORF">AgaP_AGAP012117</name>
</gene>
<dbReference type="EMBL" id="AAAB01008986">
    <property type="protein sequence ID" value="EDO63326.1"/>
    <property type="molecule type" value="Genomic_DNA"/>
</dbReference>
<dbReference type="PaxDb" id="7165-AGAP012117-PA"/>
<reference evidence="1" key="2">
    <citation type="submission" date="2002-03" db="EMBL/GenBank/DDBJ databases">
        <authorList>
            <consortium name="The Anopheles Genome Sequencing Consortium"/>
        </authorList>
    </citation>
    <scope>NUCLEOTIDE SEQUENCE</scope>
    <source>
        <strain evidence="1">PEST</strain>
    </source>
</reference>
<comment type="caution">
    <text evidence="1">The sequence shown here is derived from an EMBL/GenBank/DDBJ whole genome shotgun (WGS) entry which is preliminary data.</text>
</comment>
<protein>
    <submittedName>
        <fullName evidence="1">AGAP012117-PA</fullName>
    </submittedName>
</protein>
<reference evidence="1" key="4">
    <citation type="journal article" date="2007" name="Genome Biol.">
        <title>Update of the Anopheles gambiae PEST genome assembly.</title>
        <authorList>
            <person name="Sharakhova M.V."/>
            <person name="Hammond M.P."/>
            <person name="Lobo N.F."/>
            <person name="Krzywinski J."/>
            <person name="Unger M.F."/>
            <person name="Hillenmeyer M.E."/>
            <person name="Bruggner R.V."/>
            <person name="Birney E."/>
            <person name="Collins F.H."/>
        </authorList>
    </citation>
    <scope>NUCLEOTIDE SEQUENCE</scope>
    <source>
        <strain evidence="1">PEST</strain>
    </source>
</reference>
<dbReference type="HOGENOM" id="CLU_2433064_0_0_1"/>